<dbReference type="PANTHER" id="PTHR36985">
    <property type="entry name" value="TRANSLOCATION AND ASSEMBLY MODULE SUBUNIT TAMB"/>
    <property type="match status" value="1"/>
</dbReference>
<evidence type="ECO:0000313" key="7">
    <source>
        <dbReference type="Proteomes" id="UP001589891"/>
    </source>
</evidence>
<dbReference type="PANTHER" id="PTHR36985:SF1">
    <property type="entry name" value="TRANSLOCATION AND ASSEMBLY MODULE SUBUNIT TAMB"/>
    <property type="match status" value="1"/>
</dbReference>
<organism evidence="6 7">
    <name type="scientific">Azorhizophilus paspali</name>
    <name type="common">Azotobacter paspali</name>
    <dbReference type="NCBI Taxonomy" id="69963"/>
    <lineage>
        <taxon>Bacteria</taxon>
        <taxon>Pseudomonadati</taxon>
        <taxon>Pseudomonadota</taxon>
        <taxon>Gammaproteobacteria</taxon>
        <taxon>Pseudomonadales</taxon>
        <taxon>Pseudomonadaceae</taxon>
        <taxon>Azorhizophilus</taxon>
    </lineage>
</organism>
<dbReference type="EMBL" id="JBHLSS010000155">
    <property type="protein sequence ID" value="MFC0712150.1"/>
    <property type="molecule type" value="Genomic_DNA"/>
</dbReference>
<evidence type="ECO:0000256" key="2">
    <source>
        <dbReference type="ARBA" id="ARBA00022692"/>
    </source>
</evidence>
<evidence type="ECO:0000259" key="5">
    <source>
        <dbReference type="Pfam" id="PF04357"/>
    </source>
</evidence>
<dbReference type="Proteomes" id="UP001589891">
    <property type="component" value="Unassembled WGS sequence"/>
</dbReference>
<accession>A0ABV6SV14</accession>
<sequence length="1232" mass="133089">MRSLRLALYGLLTGLALLLATLALLLGTGVGSRWLLARVPGLQVEAFSGRLAGTWRAERLDWRQDGRSVALSAVEFVWRPSCLLGLSLCVDRLAAGQVSLELPPGEETTEDDGPLRLPELKLPLRVRLGEARAGRLLLNGGEQAQDLRLAMQWDAEGIRIDALEARRDDLGVNLQGRLVPTGAWLLSASGDLRLPAPEGQFWTLGLQVEGDLQGRLHLQADSQGYLSGRLSGELQPLAERLPASLKLSAEGLQAIAGLPDTLRLERIELGIDGDLSDGYVIQGDASLPGEGGAVALALRGRVMAEEAELSRLRLDAGGQQRVDLSGRLAWSQGLAGELRVAWRDFPWRRLYPAIEEPAVKLKRFDGELSYRDGGYLGNFAANLEGPAGPFSLASPLSGDLAQLYLPQLKLVAGQGRAEGSLGLGFADGIDWNADLRLSEFDPAYWLAELNGRLGGPLKSRGRFRDGRLQLDASIDLSGQLRGQRTRLLLEARGEDAAWELARLDLALGANRIQGNGRLDERLRGRLELAMPQLGQLWPGLQGSAEGRLELAGTLAAPQGRLDLNGRRLGLGEQRLDSLALAGNLDAAQRGRLTLDVNGIRLGATSLGRLQAQGQGDRRTQSLSLDLSGPQLELALALDGRLEELAKGWNWRGQLSRGQLRSGAQDWRLQAPARLERLADGRLNFGAHCWRSGPASLCGEEQRLLPEPRLNYRLRDFPLDSLAAFLPENFAWQGQLNGELQLDMPAAGPRGQVRLDAGNGVLRLRKQGRWQDLPYRELVLDSRLQPRRVDVRLAFAGPQLGELEVRTQIDPRGKDKPISGQFALRGLKLGVLQPFADPVEELEGTLDGSGTLRGSLLQPQVDGRLELRGGLVAGSGLPIRIENLALQAQIAGDSLRLNGGWRSGEQGRGSLDGTLDWGRALELDLRIRGNRLPVSVQPYAELEVEPDLQVRLAGAADERQLALSGALGVPRGAITLRELPASTVRVSGDAVVAGREIKPRQQLAMHMDVQVEVGRDKLTFSGFGLSADLAGHLHIGDNLDTRGELSLNNGRYRAYGQRLDIRRARLLFIGPIDQPYLDIEAIRKVDDVVAGLRVGGNVLEPRTDVFSEPAMGQEQALSYLLLGRAPGGSDSGDSNLLASAALGLGLAGSSSLTGGLAESLGIEQFELGTQGSGTDTSVVASGKLSDRLSLIYGVGVFEPMNSIALRYQLTRRLYLEAASGLASSLDIFYKRDF</sequence>
<comment type="subcellular location">
    <subcellularLocation>
        <location evidence="1">Membrane</location>
        <topology evidence="1">Single-pass membrane protein</topology>
    </subcellularLocation>
</comment>
<dbReference type="RefSeq" id="WP_376949530.1">
    <property type="nucleotide sequence ID" value="NZ_CP171449.1"/>
</dbReference>
<keyword evidence="7" id="KW-1185">Reference proteome</keyword>
<name>A0ABV6SV14_AZOPA</name>
<evidence type="ECO:0000256" key="4">
    <source>
        <dbReference type="ARBA" id="ARBA00023136"/>
    </source>
</evidence>
<evidence type="ECO:0000313" key="6">
    <source>
        <dbReference type="EMBL" id="MFC0712150.1"/>
    </source>
</evidence>
<keyword evidence="3" id="KW-1133">Transmembrane helix</keyword>
<dbReference type="Pfam" id="PF04357">
    <property type="entry name" value="TamB"/>
    <property type="match status" value="1"/>
</dbReference>
<comment type="caution">
    <text evidence="6">The sequence shown here is derived from an EMBL/GenBank/DDBJ whole genome shotgun (WGS) entry which is preliminary data.</text>
</comment>
<reference evidence="6 7" key="1">
    <citation type="submission" date="2024-09" db="EMBL/GenBank/DDBJ databases">
        <authorList>
            <person name="Sun Q."/>
            <person name="Mori K."/>
        </authorList>
    </citation>
    <scope>NUCLEOTIDE SEQUENCE [LARGE SCALE GENOMIC DNA]</scope>
    <source>
        <strain evidence="6 7">NCAIM B.01794</strain>
    </source>
</reference>
<feature type="domain" description="Translocation and assembly module TamB C-terminal" evidence="5">
    <location>
        <begin position="903"/>
        <end position="1232"/>
    </location>
</feature>
<dbReference type="InterPro" id="IPR007452">
    <property type="entry name" value="TamB_C"/>
</dbReference>
<keyword evidence="4" id="KW-0472">Membrane</keyword>
<proteinExistence type="predicted"/>
<keyword evidence="2" id="KW-0812">Transmembrane</keyword>
<protein>
    <submittedName>
        <fullName evidence="6">Translocation/assembly module TamB domain-containing protein</fullName>
    </submittedName>
</protein>
<evidence type="ECO:0000256" key="3">
    <source>
        <dbReference type="ARBA" id="ARBA00022989"/>
    </source>
</evidence>
<evidence type="ECO:0000256" key="1">
    <source>
        <dbReference type="ARBA" id="ARBA00004167"/>
    </source>
</evidence>
<gene>
    <name evidence="6" type="ORF">ACFFGX_22285</name>
</gene>